<feature type="active site" description="Charge relay system" evidence="15">
    <location>
        <position position="204"/>
    </location>
</feature>
<evidence type="ECO:0000256" key="16">
    <source>
        <dbReference type="SAM" id="SignalP"/>
    </source>
</evidence>
<keyword evidence="6 15" id="KW-0645">Protease</keyword>
<dbReference type="PROSITE" id="PS51695">
    <property type="entry name" value="SEDOLISIN"/>
    <property type="match status" value="1"/>
</dbReference>
<dbReference type="Proteomes" id="UP000039046">
    <property type="component" value="Unassembled WGS sequence"/>
</dbReference>
<dbReference type="InterPro" id="IPR000209">
    <property type="entry name" value="Peptidase_S8/S53_dom"/>
</dbReference>
<dbReference type="PANTHER" id="PTHR14218">
    <property type="entry name" value="PROTEASE S8 TRIPEPTIDYL PEPTIDASE I CLN2"/>
    <property type="match status" value="1"/>
</dbReference>
<evidence type="ECO:0000256" key="1">
    <source>
        <dbReference type="ARBA" id="ARBA00001910"/>
    </source>
</evidence>
<keyword evidence="12" id="KW-0843">Virulence</keyword>
<evidence type="ECO:0000256" key="8">
    <source>
        <dbReference type="ARBA" id="ARBA00022729"/>
    </source>
</evidence>
<keyword evidence="19" id="KW-1185">Reference proteome</keyword>
<comment type="subcellular location">
    <subcellularLocation>
        <location evidence="3">Secreted</location>
        <location evidence="3">Extracellular space</location>
    </subcellularLocation>
</comment>
<evidence type="ECO:0000259" key="17">
    <source>
        <dbReference type="PROSITE" id="PS51695"/>
    </source>
</evidence>
<keyword evidence="9 15" id="KW-0378">Hydrolase</keyword>
<accession>A0A0A1T380</accession>
<dbReference type="PANTHER" id="PTHR14218:SF15">
    <property type="entry name" value="TRIPEPTIDYL-PEPTIDASE 1"/>
    <property type="match status" value="1"/>
</dbReference>
<comment type="function">
    <text evidence="2">Secreted tripeptidyl-peptidase which degrades proteins at acidic pHs and is involved in virulence.</text>
</comment>
<dbReference type="SUPFAM" id="SSF54897">
    <property type="entry name" value="Protease propeptides/inhibitors"/>
    <property type="match status" value="1"/>
</dbReference>
<comment type="catalytic activity">
    <reaction evidence="1">
        <text>Release of an N-terminal tripeptide from a polypeptide.</text>
        <dbReference type="EC" id="3.4.14.10"/>
    </reaction>
</comment>
<dbReference type="MEROPS" id="S53.010"/>
<feature type="domain" description="Peptidase S53" evidence="17">
    <location>
        <begin position="125"/>
        <end position="511"/>
    </location>
</feature>
<evidence type="ECO:0000256" key="12">
    <source>
        <dbReference type="ARBA" id="ARBA00023026"/>
    </source>
</evidence>
<dbReference type="EMBL" id="CDHN01000001">
    <property type="protein sequence ID" value="CEJ80702.1"/>
    <property type="molecule type" value="Genomic_DNA"/>
</dbReference>
<dbReference type="InterPro" id="IPR030400">
    <property type="entry name" value="Sedolisin_dom"/>
</dbReference>
<keyword evidence="8 16" id="KW-0732">Signal</keyword>
<keyword evidence="5" id="KW-0964">Secreted</keyword>
<dbReference type="InterPro" id="IPR050819">
    <property type="entry name" value="Tripeptidyl-peptidase_I"/>
</dbReference>
<evidence type="ECO:0000313" key="19">
    <source>
        <dbReference type="Proteomes" id="UP000039046"/>
    </source>
</evidence>
<dbReference type="SUPFAM" id="SSF52743">
    <property type="entry name" value="Subtilisin-like"/>
    <property type="match status" value="1"/>
</dbReference>
<feature type="active site" description="Charge relay system" evidence="15">
    <location>
        <position position="416"/>
    </location>
</feature>
<feature type="active site" description="Charge relay system" evidence="15">
    <location>
        <position position="200"/>
    </location>
</feature>
<reference evidence="18 19" key="1">
    <citation type="journal article" date="2015" name="Genome Announc.">
        <title>Draft Genome Sequence and Gene Annotation of the Entomopathogenic Fungus Verticillium hemipterigenum.</title>
        <authorList>
            <person name="Horn F."/>
            <person name="Habel A."/>
            <person name="Scharf D.H."/>
            <person name="Dworschak J."/>
            <person name="Brakhage A.A."/>
            <person name="Guthke R."/>
            <person name="Hertweck C."/>
            <person name="Linde J."/>
        </authorList>
    </citation>
    <scope>NUCLEOTIDE SEQUENCE [LARGE SCALE GENOMIC DNA]</scope>
</reference>
<evidence type="ECO:0000256" key="6">
    <source>
        <dbReference type="ARBA" id="ARBA00022670"/>
    </source>
</evidence>
<feature type="binding site" evidence="15">
    <location>
        <position position="492"/>
    </location>
    <ligand>
        <name>Ca(2+)</name>
        <dbReference type="ChEBI" id="CHEBI:29108"/>
    </ligand>
</feature>
<evidence type="ECO:0000256" key="14">
    <source>
        <dbReference type="ARBA" id="ARBA00023180"/>
    </source>
</evidence>
<evidence type="ECO:0000256" key="10">
    <source>
        <dbReference type="ARBA" id="ARBA00022825"/>
    </source>
</evidence>
<dbReference type="GO" id="GO:0005576">
    <property type="term" value="C:extracellular region"/>
    <property type="evidence" value="ECO:0007669"/>
    <property type="project" value="UniProtKB-SubCell"/>
</dbReference>
<dbReference type="STRING" id="1531966.A0A0A1T380"/>
<proteinExistence type="predicted"/>
<feature type="chain" id="PRO_5001978824" description="tripeptidyl-peptidase II" evidence="16">
    <location>
        <begin position="17"/>
        <end position="511"/>
    </location>
</feature>
<dbReference type="GO" id="GO:0008240">
    <property type="term" value="F:tripeptidyl-peptidase activity"/>
    <property type="evidence" value="ECO:0007669"/>
    <property type="project" value="UniProtKB-EC"/>
</dbReference>
<dbReference type="InterPro" id="IPR023828">
    <property type="entry name" value="Peptidase_S8_Ser-AS"/>
</dbReference>
<comment type="cofactor">
    <cofactor evidence="15">
        <name>Ca(2+)</name>
        <dbReference type="ChEBI" id="CHEBI:29108"/>
    </cofactor>
    <text evidence="15">Binds 1 Ca(2+) ion per subunit.</text>
</comment>
<evidence type="ECO:0000313" key="18">
    <source>
        <dbReference type="EMBL" id="CEJ80702.1"/>
    </source>
</evidence>
<dbReference type="CDD" id="cd04056">
    <property type="entry name" value="Peptidases_S53"/>
    <property type="match status" value="1"/>
</dbReference>
<evidence type="ECO:0000256" key="9">
    <source>
        <dbReference type="ARBA" id="ARBA00022801"/>
    </source>
</evidence>
<evidence type="ECO:0000256" key="3">
    <source>
        <dbReference type="ARBA" id="ARBA00004239"/>
    </source>
</evidence>
<name>A0A0A1T380_9HYPO</name>
<feature type="signal peptide" evidence="16">
    <location>
        <begin position="1"/>
        <end position="16"/>
    </location>
</feature>
<feature type="binding site" evidence="15">
    <location>
        <position position="490"/>
    </location>
    <ligand>
        <name>Ca(2+)</name>
        <dbReference type="ChEBI" id="CHEBI:29108"/>
    </ligand>
</feature>
<keyword evidence="11 15" id="KW-0106">Calcium</keyword>
<keyword evidence="14" id="KW-0325">Glycoprotein</keyword>
<keyword evidence="13" id="KW-0865">Zymogen</keyword>
<evidence type="ECO:0000256" key="4">
    <source>
        <dbReference type="ARBA" id="ARBA00012462"/>
    </source>
</evidence>
<feature type="binding site" evidence="15">
    <location>
        <position position="458"/>
    </location>
    <ligand>
        <name>Ca(2+)</name>
        <dbReference type="ChEBI" id="CHEBI:29108"/>
    </ligand>
</feature>
<dbReference type="InterPro" id="IPR015366">
    <property type="entry name" value="S53_propep"/>
</dbReference>
<organism evidence="18 19">
    <name type="scientific">[Torrubiella] hemipterigena</name>
    <dbReference type="NCBI Taxonomy" id="1531966"/>
    <lineage>
        <taxon>Eukaryota</taxon>
        <taxon>Fungi</taxon>
        <taxon>Dikarya</taxon>
        <taxon>Ascomycota</taxon>
        <taxon>Pezizomycotina</taxon>
        <taxon>Sordariomycetes</taxon>
        <taxon>Hypocreomycetidae</taxon>
        <taxon>Hypocreales</taxon>
        <taxon>Clavicipitaceae</taxon>
        <taxon>Clavicipitaceae incertae sedis</taxon>
        <taxon>'Torrubiella' clade</taxon>
    </lineage>
</organism>
<dbReference type="Pfam" id="PF09286">
    <property type="entry name" value="Pro-kuma_activ"/>
    <property type="match status" value="1"/>
</dbReference>
<dbReference type="GO" id="GO:0004252">
    <property type="term" value="F:serine-type endopeptidase activity"/>
    <property type="evidence" value="ECO:0007669"/>
    <property type="project" value="UniProtKB-UniRule"/>
</dbReference>
<evidence type="ECO:0000256" key="15">
    <source>
        <dbReference type="PROSITE-ProRule" id="PRU01032"/>
    </source>
</evidence>
<dbReference type="PROSITE" id="PS00138">
    <property type="entry name" value="SUBTILASE_SER"/>
    <property type="match status" value="1"/>
</dbReference>
<dbReference type="InterPro" id="IPR036852">
    <property type="entry name" value="Peptidase_S8/S53_dom_sf"/>
</dbReference>
<dbReference type="HOGENOM" id="CLU_013783_3_0_1"/>
<dbReference type="AlphaFoldDB" id="A0A0A1T380"/>
<sequence>MKISTVSNAFIWPALATHALAVPSDFHKTLTRYSIDILEDNTQHLERTIAQISDPTSSQYGQYLSREEAFALIEPVESTVGKVKRWLRDLRIRRYDVVPFDTDVLDSLFQNQARSGTVELDCTSQMTPECLRKLYHMGDYKADPKKNTPLGIIGFNQSAQYKELDMFLRKYVPEAVGTSFSIESVNGGKTVQSNTSLSGEANTDMQYAVALAKNIDFRFYAVGGGYQGFNPDLDAPDHSQAMEPFFEMAMYFALLPNNRLPSVLSISYGANEQLWPKSEATKICNLFGLLAVRGVSVIVASGDQGAGISCQSNDESKRVRFLPSFPGTCPYVTAVGATQRINPEEALAYSSGGFSEYWSTPFWQKAQVEKYLDKHGAEWKGYYNPAGRAVPDLATQGDWNHPFFYHGEEIMTGGTSVSAPQFAAMIALINNARAQKGKPPLGFLNPLLYLGARGAFADIIKGNSTGCPGTSLAGLPSPFVPNAGWAAVEGWDPVTGLGTPLFDQLLRLTGH</sequence>
<gene>
    <name evidence="18" type="ORF">VHEMI00872</name>
</gene>
<evidence type="ECO:0000256" key="11">
    <source>
        <dbReference type="ARBA" id="ARBA00022837"/>
    </source>
</evidence>
<evidence type="ECO:0000256" key="2">
    <source>
        <dbReference type="ARBA" id="ARBA00002451"/>
    </source>
</evidence>
<dbReference type="FunFam" id="3.40.50.200:FF:000015">
    <property type="entry name" value="Tripeptidyl peptidase A"/>
    <property type="match status" value="1"/>
</dbReference>
<dbReference type="OrthoDB" id="409122at2759"/>
<evidence type="ECO:0000256" key="7">
    <source>
        <dbReference type="ARBA" id="ARBA00022723"/>
    </source>
</evidence>
<keyword evidence="7 15" id="KW-0479">Metal-binding</keyword>
<evidence type="ECO:0000256" key="13">
    <source>
        <dbReference type="ARBA" id="ARBA00023145"/>
    </source>
</evidence>
<dbReference type="Pfam" id="PF00082">
    <property type="entry name" value="Peptidase_S8"/>
    <property type="match status" value="1"/>
</dbReference>
<dbReference type="EC" id="3.4.14.10" evidence="4"/>
<dbReference type="Gene3D" id="3.40.50.200">
    <property type="entry name" value="Peptidase S8/S53 domain"/>
    <property type="match status" value="1"/>
</dbReference>
<protein>
    <recommendedName>
        <fullName evidence="4">tripeptidyl-peptidase II</fullName>
        <ecNumber evidence="4">3.4.14.10</ecNumber>
    </recommendedName>
</protein>
<evidence type="ECO:0000256" key="5">
    <source>
        <dbReference type="ARBA" id="ARBA00022525"/>
    </source>
</evidence>
<keyword evidence="10 15" id="KW-0720">Serine protease</keyword>
<feature type="binding site" evidence="15">
    <location>
        <position position="459"/>
    </location>
    <ligand>
        <name>Ca(2+)</name>
        <dbReference type="ChEBI" id="CHEBI:29108"/>
    </ligand>
</feature>
<dbReference type="GO" id="GO:0006508">
    <property type="term" value="P:proteolysis"/>
    <property type="evidence" value="ECO:0007669"/>
    <property type="project" value="UniProtKB-KW"/>
</dbReference>
<dbReference type="GO" id="GO:0046872">
    <property type="term" value="F:metal ion binding"/>
    <property type="evidence" value="ECO:0007669"/>
    <property type="project" value="UniProtKB-UniRule"/>
</dbReference>